<proteinExistence type="predicted"/>
<dbReference type="EMBL" id="CP040896">
    <property type="protein sequence ID" value="QDA59202.1"/>
    <property type="molecule type" value="Genomic_DNA"/>
</dbReference>
<feature type="transmembrane region" description="Helical" evidence="5">
    <location>
        <begin position="290"/>
        <end position="317"/>
    </location>
</feature>
<feature type="transmembrane region" description="Helical" evidence="5">
    <location>
        <begin position="22"/>
        <end position="45"/>
    </location>
</feature>
<keyword evidence="7" id="KW-1185">Reference proteome</keyword>
<dbReference type="OrthoDB" id="9810109at2"/>
<name>A0A5B7ZZD1_9BACT</name>
<feature type="transmembrane region" description="Helical" evidence="5">
    <location>
        <begin position="117"/>
        <end position="138"/>
    </location>
</feature>
<dbReference type="Pfam" id="PF13520">
    <property type="entry name" value="AA_permease_2"/>
    <property type="match status" value="1"/>
</dbReference>
<feature type="transmembrane region" description="Helical" evidence="5">
    <location>
        <begin position="239"/>
        <end position="263"/>
    </location>
</feature>
<dbReference type="Gene3D" id="1.20.1740.10">
    <property type="entry name" value="Amino acid/polyamine transporter I"/>
    <property type="match status" value="1"/>
</dbReference>
<keyword evidence="2 5" id="KW-0812">Transmembrane</keyword>
<protein>
    <submittedName>
        <fullName evidence="6">Amino acid permease</fullName>
    </submittedName>
</protein>
<feature type="transmembrane region" description="Helical" evidence="5">
    <location>
        <begin position="338"/>
        <end position="359"/>
    </location>
</feature>
<dbReference type="PIRSF" id="PIRSF006060">
    <property type="entry name" value="AA_transporter"/>
    <property type="match status" value="1"/>
</dbReference>
<evidence type="ECO:0000256" key="4">
    <source>
        <dbReference type="ARBA" id="ARBA00023136"/>
    </source>
</evidence>
<dbReference type="PANTHER" id="PTHR11785:SF512">
    <property type="entry name" value="SOBREMESA, ISOFORM B"/>
    <property type="match status" value="1"/>
</dbReference>
<feature type="transmembrane region" description="Helical" evidence="5">
    <location>
        <begin position="57"/>
        <end position="80"/>
    </location>
</feature>
<feature type="transmembrane region" description="Helical" evidence="5">
    <location>
        <begin position="203"/>
        <end position="227"/>
    </location>
</feature>
<dbReference type="Proteomes" id="UP000305398">
    <property type="component" value="Chromosome"/>
</dbReference>
<feature type="transmembrane region" description="Helical" evidence="5">
    <location>
        <begin position="423"/>
        <end position="440"/>
    </location>
</feature>
<dbReference type="AlphaFoldDB" id="A0A5B7ZZD1"/>
<dbReference type="KEGG" id="hyj:FHG12_03365"/>
<sequence>MTIHLSVSDNTAVSPVRRSSRLLRLLGVGFGLAVVVGGTTGTGVLRSPRELAEAVGASGGVLLVWLAGGLYALLGANAIAELGAMLPQAGGWYGYAHRAFGEFVAVVVGWGDWMSSCVTGALVALMMSTYAAALVPALAGHERVVSIGSVAVLGLIQWRGVQAASRAQELTSLLMGLALFVILAAAWWLPAAPAPTATVVPGAAALVVAFQSVIFAYDGWYAAIYFAEEDHDPAHEVPRSMLGGVGLIILIYALLNAVLLHALPFHQLTTAELPLAEVAARLAGVWGRRVMLAVAVLGHLGVLNSVLLMATRVLFALSRDRLLPSPLARVHPRGTPRAALLVALGLTLVLVATGTAAQLLAVTSILFVGYYTVGFAAVLVLRRTAPNLERPYRAWGHPFTTWLVLLGSVLFLIGNAIAEPGNTLLAAGLVAASYPIWRLMKRKTNPA</sequence>
<reference evidence="6 7" key="1">
    <citation type="submission" date="2019-06" db="EMBL/GenBank/DDBJ databases">
        <authorList>
            <person name="Srinivasan S."/>
        </authorList>
    </citation>
    <scope>NUCLEOTIDE SEQUENCE [LARGE SCALE GENOMIC DNA]</scope>
    <source>
        <strain evidence="6 7">17J68-5</strain>
    </source>
</reference>
<evidence type="ECO:0000256" key="5">
    <source>
        <dbReference type="SAM" id="Phobius"/>
    </source>
</evidence>
<gene>
    <name evidence="6" type="ORF">FHG12_03365</name>
</gene>
<dbReference type="InterPro" id="IPR002293">
    <property type="entry name" value="AA/rel_permease1"/>
</dbReference>
<dbReference type="GO" id="GO:0016020">
    <property type="term" value="C:membrane"/>
    <property type="evidence" value="ECO:0007669"/>
    <property type="project" value="UniProtKB-SubCell"/>
</dbReference>
<comment type="subcellular location">
    <subcellularLocation>
        <location evidence="1">Membrane</location>
        <topology evidence="1">Multi-pass membrane protein</topology>
    </subcellularLocation>
</comment>
<feature type="transmembrane region" description="Helical" evidence="5">
    <location>
        <begin position="394"/>
        <end position="417"/>
    </location>
</feature>
<organism evidence="6 7">
    <name type="scientific">Hymenobacter jejuensis</name>
    <dbReference type="NCBI Taxonomy" id="2502781"/>
    <lineage>
        <taxon>Bacteria</taxon>
        <taxon>Pseudomonadati</taxon>
        <taxon>Bacteroidota</taxon>
        <taxon>Cytophagia</taxon>
        <taxon>Cytophagales</taxon>
        <taxon>Hymenobacteraceae</taxon>
        <taxon>Hymenobacter</taxon>
    </lineage>
</organism>
<evidence type="ECO:0000256" key="1">
    <source>
        <dbReference type="ARBA" id="ARBA00004141"/>
    </source>
</evidence>
<keyword evidence="4 5" id="KW-0472">Membrane</keyword>
<evidence type="ECO:0000256" key="2">
    <source>
        <dbReference type="ARBA" id="ARBA00022692"/>
    </source>
</evidence>
<feature type="transmembrane region" description="Helical" evidence="5">
    <location>
        <begin position="92"/>
        <end position="110"/>
    </location>
</feature>
<keyword evidence="3 5" id="KW-1133">Transmembrane helix</keyword>
<feature type="transmembrane region" description="Helical" evidence="5">
    <location>
        <begin position="173"/>
        <end position="191"/>
    </location>
</feature>
<feature type="transmembrane region" description="Helical" evidence="5">
    <location>
        <begin position="365"/>
        <end position="382"/>
    </location>
</feature>
<evidence type="ECO:0000313" key="7">
    <source>
        <dbReference type="Proteomes" id="UP000305398"/>
    </source>
</evidence>
<accession>A0A5B7ZZD1</accession>
<dbReference type="GO" id="GO:0015179">
    <property type="term" value="F:L-amino acid transmembrane transporter activity"/>
    <property type="evidence" value="ECO:0007669"/>
    <property type="project" value="TreeGrafter"/>
</dbReference>
<evidence type="ECO:0000313" key="6">
    <source>
        <dbReference type="EMBL" id="QDA59202.1"/>
    </source>
</evidence>
<dbReference type="InterPro" id="IPR050598">
    <property type="entry name" value="AminoAcid_Transporter"/>
</dbReference>
<dbReference type="PANTHER" id="PTHR11785">
    <property type="entry name" value="AMINO ACID TRANSPORTER"/>
    <property type="match status" value="1"/>
</dbReference>
<feature type="transmembrane region" description="Helical" evidence="5">
    <location>
        <begin position="144"/>
        <end position="161"/>
    </location>
</feature>
<evidence type="ECO:0000256" key="3">
    <source>
        <dbReference type="ARBA" id="ARBA00022989"/>
    </source>
</evidence>